<evidence type="ECO:0000256" key="1">
    <source>
        <dbReference type="SAM" id="Coils"/>
    </source>
</evidence>
<feature type="compositionally biased region" description="Low complexity" evidence="2">
    <location>
        <begin position="348"/>
        <end position="362"/>
    </location>
</feature>
<organism evidence="3 4">
    <name type="scientific">Senna tora</name>
    <dbReference type="NCBI Taxonomy" id="362788"/>
    <lineage>
        <taxon>Eukaryota</taxon>
        <taxon>Viridiplantae</taxon>
        <taxon>Streptophyta</taxon>
        <taxon>Embryophyta</taxon>
        <taxon>Tracheophyta</taxon>
        <taxon>Spermatophyta</taxon>
        <taxon>Magnoliopsida</taxon>
        <taxon>eudicotyledons</taxon>
        <taxon>Gunneridae</taxon>
        <taxon>Pentapetalae</taxon>
        <taxon>rosids</taxon>
        <taxon>fabids</taxon>
        <taxon>Fabales</taxon>
        <taxon>Fabaceae</taxon>
        <taxon>Caesalpinioideae</taxon>
        <taxon>Cassia clade</taxon>
        <taxon>Senna</taxon>
    </lineage>
</organism>
<keyword evidence="4" id="KW-1185">Reference proteome</keyword>
<evidence type="ECO:0000313" key="3">
    <source>
        <dbReference type="EMBL" id="KAF7810695.1"/>
    </source>
</evidence>
<feature type="coiled-coil region" evidence="1">
    <location>
        <begin position="131"/>
        <end position="158"/>
    </location>
</feature>
<comment type="caution">
    <text evidence="3">The sequence shown here is derived from an EMBL/GenBank/DDBJ whole genome shotgun (WGS) entry which is preliminary data.</text>
</comment>
<protein>
    <submittedName>
        <fullName evidence="3">Uncharacterized protein</fullName>
    </submittedName>
</protein>
<dbReference type="Proteomes" id="UP000634136">
    <property type="component" value="Unassembled WGS sequence"/>
</dbReference>
<feature type="coiled-coil region" evidence="1">
    <location>
        <begin position="194"/>
        <end position="228"/>
    </location>
</feature>
<evidence type="ECO:0000313" key="4">
    <source>
        <dbReference type="Proteomes" id="UP000634136"/>
    </source>
</evidence>
<name>A0A834W5N3_9FABA</name>
<feature type="region of interest" description="Disordered" evidence="2">
    <location>
        <begin position="319"/>
        <end position="388"/>
    </location>
</feature>
<gene>
    <name evidence="3" type="ORF">G2W53_037438</name>
</gene>
<feature type="compositionally biased region" description="Basic and acidic residues" evidence="2">
    <location>
        <begin position="106"/>
        <end position="123"/>
    </location>
</feature>
<sequence>MARTAPLTAPALLPPINRGLGEAQRMRSPKKATGKVTPAILGARARPLLLWDPRHRGSRATSGATKDAELRSPSPKRAKAPVHAPESGAKDGSGLLALSVPATAATEKRPHGSVAETRREPKSFLHLRPEMASLRSSEHLLKVQLENAQKELKVWKDRSLAQGEEIKALRRAKESIANGQRKLIADHNSLMGEYESLLQKFREANSENIQLEDALEEERETVKALTNDCSGAMEWGWNNYLEQVRFFNPQADLELRHMNLHHEVEGQNIIDISTRAVLWRGPFDASHELSPDDMMDGTPSEVLILEPSPLSPSALVSEKAAAEEASPGTGIQVAEEAKGREEPSAPDVVGPQELPEVPQVEPTAGEPGATELKPAASSEEFANSILAD</sequence>
<reference evidence="3" key="1">
    <citation type="submission" date="2020-09" db="EMBL/GenBank/DDBJ databases">
        <title>Genome-Enabled Discovery of Anthraquinone Biosynthesis in Senna tora.</title>
        <authorList>
            <person name="Kang S.-H."/>
            <person name="Pandey R.P."/>
            <person name="Lee C.-M."/>
            <person name="Sim J.-S."/>
            <person name="Jeong J.-T."/>
            <person name="Choi B.-S."/>
            <person name="Jung M."/>
            <person name="Ginzburg D."/>
            <person name="Zhao K."/>
            <person name="Won S.Y."/>
            <person name="Oh T.-J."/>
            <person name="Yu Y."/>
            <person name="Kim N.-H."/>
            <person name="Lee O.R."/>
            <person name="Lee T.-H."/>
            <person name="Bashyal P."/>
            <person name="Kim T.-S."/>
            <person name="Lee W.-H."/>
            <person name="Kawkins C."/>
            <person name="Kim C.-K."/>
            <person name="Kim J.S."/>
            <person name="Ahn B.O."/>
            <person name="Rhee S.Y."/>
            <person name="Sohng J.K."/>
        </authorList>
    </citation>
    <scope>NUCLEOTIDE SEQUENCE</scope>
    <source>
        <tissue evidence="3">Leaf</tissue>
    </source>
</reference>
<evidence type="ECO:0000256" key="2">
    <source>
        <dbReference type="SAM" id="MobiDB-lite"/>
    </source>
</evidence>
<keyword evidence="1" id="KW-0175">Coiled coil</keyword>
<dbReference type="EMBL" id="JAAIUW010000011">
    <property type="protein sequence ID" value="KAF7810695.1"/>
    <property type="molecule type" value="Genomic_DNA"/>
</dbReference>
<proteinExistence type="predicted"/>
<feature type="region of interest" description="Disordered" evidence="2">
    <location>
        <begin position="1"/>
        <end position="123"/>
    </location>
</feature>
<feature type="compositionally biased region" description="Low complexity" evidence="2">
    <location>
        <begin position="1"/>
        <end position="15"/>
    </location>
</feature>
<accession>A0A834W5N3</accession>
<dbReference type="AlphaFoldDB" id="A0A834W5N3"/>